<dbReference type="InterPro" id="IPR000524">
    <property type="entry name" value="Tscrpt_reg_HTH_GntR"/>
</dbReference>
<dbReference type="Gene3D" id="1.10.10.10">
    <property type="entry name" value="Winged helix-like DNA-binding domain superfamily/Winged helix DNA-binding domain"/>
    <property type="match status" value="1"/>
</dbReference>
<dbReference type="SUPFAM" id="SSF64288">
    <property type="entry name" value="Chorismate lyase-like"/>
    <property type="match status" value="1"/>
</dbReference>
<dbReference type="SUPFAM" id="SSF46785">
    <property type="entry name" value="Winged helix' DNA-binding domain"/>
    <property type="match status" value="1"/>
</dbReference>
<dbReference type="PANTHER" id="PTHR44846:SF16">
    <property type="entry name" value="TRANSCRIPTIONAL REGULATOR PHNF-RELATED"/>
    <property type="match status" value="1"/>
</dbReference>
<sequence>MTGGILDTALLPRYSQVKRMILDRIEAGDWPAKYRIPSESELVRDLGVSRMTINRALRELTLEGRLVRVQGVGTFVAEAKMQSPLIEIRNIAEEITERGHEHMAKVVALESLAVTQEIIASLDLPLGADIFHSVLVHYENGIPVQLEDRYVDPQTAPDYLHQDFTTITPFVYLSAAAPISEAEHIIEAVLPAPRERRLLKIDGHEPCIQLQRTTWSGNRKVSWARLIYPGSRYRLTGRFKNS</sequence>
<dbReference type="InterPro" id="IPR011663">
    <property type="entry name" value="UTRA"/>
</dbReference>
<evidence type="ECO:0000313" key="7">
    <source>
        <dbReference type="Proteomes" id="UP001279642"/>
    </source>
</evidence>
<dbReference type="Pfam" id="PF00392">
    <property type="entry name" value="GntR"/>
    <property type="match status" value="1"/>
</dbReference>
<comment type="caution">
    <text evidence="6">The sequence shown here is derived from an EMBL/GenBank/DDBJ whole genome shotgun (WGS) entry which is preliminary data.</text>
</comment>
<dbReference type="InterPro" id="IPR050679">
    <property type="entry name" value="Bact_HTH_transcr_reg"/>
</dbReference>
<organism evidence="6 7">
    <name type="scientific">Dongia soli</name>
    <dbReference type="NCBI Taxonomy" id="600628"/>
    <lineage>
        <taxon>Bacteria</taxon>
        <taxon>Pseudomonadati</taxon>
        <taxon>Pseudomonadota</taxon>
        <taxon>Alphaproteobacteria</taxon>
        <taxon>Rhodospirillales</taxon>
        <taxon>Dongiaceae</taxon>
        <taxon>Dongia</taxon>
    </lineage>
</organism>
<dbReference type="NCBIfam" id="TIGR02018">
    <property type="entry name" value="his_ut_repres"/>
    <property type="match status" value="1"/>
</dbReference>
<gene>
    <name evidence="6" type="primary">hutC</name>
    <name evidence="6" type="ORF">SMD27_09010</name>
</gene>
<dbReference type="EMBL" id="JAXCLW010000002">
    <property type="protein sequence ID" value="MDY0882982.1"/>
    <property type="molecule type" value="Genomic_DNA"/>
</dbReference>
<keyword evidence="7" id="KW-1185">Reference proteome</keyword>
<evidence type="ECO:0000256" key="4">
    <source>
        <dbReference type="NCBIfam" id="TIGR02018"/>
    </source>
</evidence>
<dbReference type="SMART" id="SM00866">
    <property type="entry name" value="UTRA"/>
    <property type="match status" value="1"/>
</dbReference>
<evidence type="ECO:0000256" key="2">
    <source>
        <dbReference type="ARBA" id="ARBA00023125"/>
    </source>
</evidence>
<proteinExistence type="predicted"/>
<dbReference type="CDD" id="cd07377">
    <property type="entry name" value="WHTH_GntR"/>
    <property type="match status" value="1"/>
</dbReference>
<dbReference type="InterPro" id="IPR036390">
    <property type="entry name" value="WH_DNA-bd_sf"/>
</dbReference>
<evidence type="ECO:0000256" key="3">
    <source>
        <dbReference type="ARBA" id="ARBA00023163"/>
    </source>
</evidence>
<dbReference type="Gene3D" id="3.40.1410.10">
    <property type="entry name" value="Chorismate lyase-like"/>
    <property type="match status" value="1"/>
</dbReference>
<dbReference type="Proteomes" id="UP001279642">
    <property type="component" value="Unassembled WGS sequence"/>
</dbReference>
<dbReference type="InterPro" id="IPR036388">
    <property type="entry name" value="WH-like_DNA-bd_sf"/>
</dbReference>
<protein>
    <recommendedName>
        <fullName evidence="4">Histidine utilization repressor</fullName>
    </recommendedName>
</protein>
<feature type="domain" description="HTH gntR-type" evidence="5">
    <location>
        <begin position="11"/>
        <end position="79"/>
    </location>
</feature>
<keyword evidence="1" id="KW-0805">Transcription regulation</keyword>
<dbReference type="RefSeq" id="WP_320508038.1">
    <property type="nucleotide sequence ID" value="NZ_JAXCLW010000002.1"/>
</dbReference>
<evidence type="ECO:0000313" key="6">
    <source>
        <dbReference type="EMBL" id="MDY0882982.1"/>
    </source>
</evidence>
<accession>A0ABU5EAQ4</accession>
<dbReference type="InterPro" id="IPR010248">
    <property type="entry name" value="His_ut_repres"/>
</dbReference>
<evidence type="ECO:0000259" key="5">
    <source>
        <dbReference type="PROSITE" id="PS50949"/>
    </source>
</evidence>
<keyword evidence="2" id="KW-0238">DNA-binding</keyword>
<dbReference type="InterPro" id="IPR028978">
    <property type="entry name" value="Chorismate_lyase_/UTRA_dom_sf"/>
</dbReference>
<dbReference type="SMART" id="SM00345">
    <property type="entry name" value="HTH_GNTR"/>
    <property type="match status" value="1"/>
</dbReference>
<keyword evidence="3" id="KW-0804">Transcription</keyword>
<dbReference type="PANTHER" id="PTHR44846">
    <property type="entry name" value="MANNOSYL-D-GLYCERATE TRANSPORT/METABOLISM SYSTEM REPRESSOR MNGR-RELATED"/>
    <property type="match status" value="1"/>
</dbReference>
<reference evidence="6 7" key="1">
    <citation type="journal article" date="2016" name="Antonie Van Leeuwenhoek">
        <title>Dongia soli sp. nov., isolated from soil from Dokdo, Korea.</title>
        <authorList>
            <person name="Kim D.U."/>
            <person name="Lee H."/>
            <person name="Kim H."/>
            <person name="Kim S.G."/>
            <person name="Ka J.O."/>
        </authorList>
    </citation>
    <scope>NUCLEOTIDE SEQUENCE [LARGE SCALE GENOMIC DNA]</scope>
    <source>
        <strain evidence="6 7">D78</strain>
    </source>
</reference>
<dbReference type="PROSITE" id="PS50949">
    <property type="entry name" value="HTH_GNTR"/>
    <property type="match status" value="1"/>
</dbReference>
<evidence type="ECO:0000256" key="1">
    <source>
        <dbReference type="ARBA" id="ARBA00023015"/>
    </source>
</evidence>
<name>A0ABU5EAQ4_9PROT</name>
<dbReference type="PRINTS" id="PR00035">
    <property type="entry name" value="HTHGNTR"/>
</dbReference>
<dbReference type="Pfam" id="PF07702">
    <property type="entry name" value="UTRA"/>
    <property type="match status" value="1"/>
</dbReference>